<accession>A0ABS7F8C0</accession>
<dbReference type="InterPro" id="IPR011990">
    <property type="entry name" value="TPR-like_helical_dom_sf"/>
</dbReference>
<dbReference type="EMBL" id="JAHZUY010000067">
    <property type="protein sequence ID" value="MBW8271060.1"/>
    <property type="molecule type" value="Genomic_DNA"/>
</dbReference>
<evidence type="ECO:0000256" key="1">
    <source>
        <dbReference type="ARBA" id="ARBA00023125"/>
    </source>
</evidence>
<dbReference type="RefSeq" id="WP_220118840.1">
    <property type="nucleotide sequence ID" value="NZ_JAHZUY010000067.1"/>
</dbReference>
<dbReference type="CDD" id="cd00383">
    <property type="entry name" value="trans_reg_C"/>
    <property type="match status" value="1"/>
</dbReference>
<organism evidence="4 5">
    <name type="scientific">Caldovatus aquaticus</name>
    <dbReference type="NCBI Taxonomy" id="2865671"/>
    <lineage>
        <taxon>Bacteria</taxon>
        <taxon>Pseudomonadati</taxon>
        <taxon>Pseudomonadota</taxon>
        <taxon>Alphaproteobacteria</taxon>
        <taxon>Acetobacterales</taxon>
        <taxon>Roseomonadaceae</taxon>
        <taxon>Caldovatus</taxon>
    </lineage>
</organism>
<dbReference type="Gene3D" id="1.25.40.10">
    <property type="entry name" value="Tetratricopeptide repeat domain"/>
    <property type="match status" value="1"/>
</dbReference>
<dbReference type="InterPro" id="IPR016032">
    <property type="entry name" value="Sig_transdc_resp-reg_C-effctor"/>
</dbReference>
<evidence type="ECO:0000256" key="2">
    <source>
        <dbReference type="PROSITE-ProRule" id="PRU01091"/>
    </source>
</evidence>
<dbReference type="Gene3D" id="3.40.50.10610">
    <property type="entry name" value="ABC-type transport auxiliary lipoprotein component"/>
    <property type="match status" value="1"/>
</dbReference>
<evidence type="ECO:0000313" key="5">
    <source>
        <dbReference type="Proteomes" id="UP001519924"/>
    </source>
</evidence>
<feature type="DNA-binding region" description="OmpR/PhoB-type" evidence="2">
    <location>
        <begin position="14"/>
        <end position="111"/>
    </location>
</feature>
<comment type="caution">
    <text evidence="4">The sequence shown here is derived from an EMBL/GenBank/DDBJ whole genome shotgun (WGS) entry which is preliminary data.</text>
</comment>
<dbReference type="SUPFAM" id="SSF81901">
    <property type="entry name" value="HCP-like"/>
    <property type="match status" value="1"/>
</dbReference>
<evidence type="ECO:0000313" key="4">
    <source>
        <dbReference type="EMBL" id="MBW8271060.1"/>
    </source>
</evidence>
<reference evidence="4 5" key="1">
    <citation type="submission" date="2021-08" db="EMBL/GenBank/DDBJ databases">
        <title>Caldovatus sediminis gen. nov., sp. nov., a moderately thermophilic bacterium isolated from a hot spring.</title>
        <authorList>
            <person name="Hu C.-J."/>
            <person name="Li W.-J."/>
            <person name="Xian W.-D."/>
        </authorList>
    </citation>
    <scope>NUCLEOTIDE SEQUENCE [LARGE SCALE GENOMIC DNA]</scope>
    <source>
        <strain evidence="4 5">SYSU G05006</strain>
    </source>
</reference>
<dbReference type="Pfam" id="PF00486">
    <property type="entry name" value="Trans_reg_C"/>
    <property type="match status" value="1"/>
</dbReference>
<dbReference type="SMART" id="SM00862">
    <property type="entry name" value="Trans_reg_C"/>
    <property type="match status" value="1"/>
</dbReference>
<dbReference type="SUPFAM" id="SSF46894">
    <property type="entry name" value="C-terminal effector domain of the bipartite response regulators"/>
    <property type="match status" value="1"/>
</dbReference>
<gene>
    <name evidence="4" type="ORF">K1J50_16370</name>
</gene>
<name>A0ABS7F8C0_9PROT</name>
<sequence>MCPSRPQQADRSAAGIYRFGGFTLDAARGALRGPQGEEVALRPKSAEVLRHLAEHAGRLVPREALLQAVWPGVFVTDDSVTQCIAEIRRALGEAGAPLLRTLPKRGYLLAVEAPGAGDPVASLATGEGTVPPPDDRASVVVLPFANLGGDPEQEYFADGVVEDITTALSRIRWLCVIARNSAFTYKGRMADVRAVGRALGVRYVLEGSVRKAGGRVRITAQLVEAETRRHVWADRFDGDLADLFGLQDRVTESVASAVEPSVQLAEVERARRKPTTSLDAYDLYLRALPHVHATTREGSEAALALLRRAAALDPEFALAKALTAFTQANRYEQGWIGPGDREEGVRLAREAVACGHDDPMALALAGRTFGFLAQDHARTLAAAERALEINPNSAFVLGFAGWASNYLARPREAMTHFRRAIRLSPLDPERAYCLSGLAYAHLMVGGYEDALAAGLQAVREKPGRATQHRAVIAALHCLGRQDALAAAAAAYREAVPEGARVFADRVRALFSDQAFVALMIGALRAAGLPE</sequence>
<keyword evidence="5" id="KW-1185">Reference proteome</keyword>
<evidence type="ECO:0000259" key="3">
    <source>
        <dbReference type="PROSITE" id="PS51755"/>
    </source>
</evidence>
<dbReference type="InterPro" id="IPR036388">
    <property type="entry name" value="WH-like_DNA-bd_sf"/>
</dbReference>
<dbReference type="Proteomes" id="UP001519924">
    <property type="component" value="Unassembled WGS sequence"/>
</dbReference>
<keyword evidence="1 2" id="KW-0238">DNA-binding</keyword>
<dbReference type="PROSITE" id="PS51755">
    <property type="entry name" value="OMPR_PHOB"/>
    <property type="match status" value="1"/>
</dbReference>
<dbReference type="Gene3D" id="1.10.10.10">
    <property type="entry name" value="Winged helix-like DNA-binding domain superfamily/Winged helix DNA-binding domain"/>
    <property type="match status" value="1"/>
</dbReference>
<protein>
    <submittedName>
        <fullName evidence="4">Winged helix-turn-helix domain-containing protein</fullName>
    </submittedName>
</protein>
<feature type="domain" description="OmpR/PhoB-type" evidence="3">
    <location>
        <begin position="14"/>
        <end position="111"/>
    </location>
</feature>
<proteinExistence type="predicted"/>
<dbReference type="InterPro" id="IPR001867">
    <property type="entry name" value="OmpR/PhoB-type_DNA-bd"/>
</dbReference>